<reference evidence="1 2" key="1">
    <citation type="submission" date="2016-12" db="EMBL/GenBank/DDBJ databases">
        <title>The genomes of Aspergillus section Nigri reveals drivers in fungal speciation.</title>
        <authorList>
            <consortium name="DOE Joint Genome Institute"/>
            <person name="Vesth T.C."/>
            <person name="Nybo J."/>
            <person name="Theobald S."/>
            <person name="Brandl J."/>
            <person name="Frisvad J.C."/>
            <person name="Nielsen K.F."/>
            <person name="Lyhne E.K."/>
            <person name="Kogle M.E."/>
            <person name="Kuo A."/>
            <person name="Riley R."/>
            <person name="Clum A."/>
            <person name="Nolan M."/>
            <person name="Lipzen A."/>
            <person name="Salamov A."/>
            <person name="Henrissat B."/>
            <person name="Wiebenga A."/>
            <person name="De Vries R.P."/>
            <person name="Grigoriev I.V."/>
            <person name="Mortensen U.H."/>
            <person name="Andersen M.R."/>
            <person name="Baker S.E."/>
        </authorList>
    </citation>
    <scope>NUCLEOTIDE SEQUENCE [LARGE SCALE GENOMIC DNA]</scope>
    <source>
        <strain evidence="1 2">CBS 121591</strain>
    </source>
</reference>
<dbReference type="Proteomes" id="UP000248340">
    <property type="component" value="Unassembled WGS sequence"/>
</dbReference>
<dbReference type="RefSeq" id="XP_025496671.1">
    <property type="nucleotide sequence ID" value="XM_025634077.1"/>
</dbReference>
<evidence type="ECO:0000313" key="1">
    <source>
        <dbReference type="EMBL" id="PYH86471.1"/>
    </source>
</evidence>
<protein>
    <submittedName>
        <fullName evidence="1">Uncharacterized protein</fullName>
    </submittedName>
</protein>
<dbReference type="VEuPathDB" id="FungiDB:BO82DRAFT_350174"/>
<dbReference type="AlphaFoldDB" id="A0A319CQN7"/>
<proteinExistence type="predicted"/>
<dbReference type="OrthoDB" id="186626at2759"/>
<dbReference type="Gene3D" id="3.40.50.20">
    <property type="match status" value="1"/>
</dbReference>
<dbReference type="EMBL" id="KZ821676">
    <property type="protein sequence ID" value="PYH86471.1"/>
    <property type="molecule type" value="Genomic_DNA"/>
</dbReference>
<name>A0A319CQN7_9EURO</name>
<sequence>MSFSLTCGLNRRCSFSLSAQPPHPTQTTQQLISPSVRRAFSSISQESTLQFARDMLQIHVIFHLVRIAVSIVLLPLDNTILLASYAAGYVPGDISQSSSHERRRQKILRDEHFRPKTVLVTGVNTPHGLAVARGWYYAGHRVVGANITEGAIAPGEGMSKTLAAFYHVPKTKYSARLLDIIQKEKVEIWIPCANEASALDDASAKQVIESRTHCKCITLDTGLAEIFGNQDTFTHYLIEKRLPVVEKHQVLSRDAIHKILHRSPSKVYQMRRPSPTPGDDKVVVLPKRTLSLTYSEVSEIQISKERPWILQQQTRLGRFVAEVMVIYGHVKAIKIYPGDKESDWGHSRLDKGLARATHALMERFALQGGPRLTGHLRLQLTVDEEFTDNILRYAIHIEGCEQGAAAVRFLLQDKHDSLVAEYLDVLAPHINGVSSEVPAIDIASIDTEISTPPPENFSLCQVVRGCDVRRVLPALYPAIEQIDRSLHEGSRLLLFWKNWRFSAIDPLPWWWHTHIYQPLKEIEMIMNTTNGKSA</sequence>
<keyword evidence="2" id="KW-1185">Reference proteome</keyword>
<gene>
    <name evidence="1" type="ORF">BO82DRAFT_350174</name>
</gene>
<organism evidence="1 2">
    <name type="scientific">Aspergillus uvarum CBS 121591</name>
    <dbReference type="NCBI Taxonomy" id="1448315"/>
    <lineage>
        <taxon>Eukaryota</taxon>
        <taxon>Fungi</taxon>
        <taxon>Dikarya</taxon>
        <taxon>Ascomycota</taxon>
        <taxon>Pezizomycotina</taxon>
        <taxon>Eurotiomycetes</taxon>
        <taxon>Eurotiomycetidae</taxon>
        <taxon>Eurotiales</taxon>
        <taxon>Aspergillaceae</taxon>
        <taxon>Aspergillus</taxon>
        <taxon>Aspergillus subgen. Circumdati</taxon>
    </lineage>
</organism>
<dbReference type="GeneID" id="37136818"/>
<accession>A0A319CQN7</accession>
<evidence type="ECO:0000313" key="2">
    <source>
        <dbReference type="Proteomes" id="UP000248340"/>
    </source>
</evidence>